<name>A0A934K275_9BACT</name>
<dbReference type="GO" id="GO:0019748">
    <property type="term" value="P:secondary metabolic process"/>
    <property type="evidence" value="ECO:0007669"/>
    <property type="project" value="TreeGrafter"/>
</dbReference>
<reference evidence="3" key="1">
    <citation type="submission" date="2020-10" db="EMBL/GenBank/DDBJ databases">
        <title>Ca. Dormibacterota MAGs.</title>
        <authorList>
            <person name="Montgomery K."/>
        </authorList>
    </citation>
    <scope>NUCLEOTIDE SEQUENCE [LARGE SCALE GENOMIC DNA]</scope>
    <source>
        <strain evidence="3">SC8812_S17_10</strain>
    </source>
</reference>
<dbReference type="SUPFAM" id="SSF51556">
    <property type="entry name" value="Metallo-dependent hydrolases"/>
    <property type="match status" value="1"/>
</dbReference>
<dbReference type="RefSeq" id="WP_338201679.1">
    <property type="nucleotide sequence ID" value="NZ_JAEKNR010000118.1"/>
</dbReference>
<feature type="domain" description="Amidohydrolase-related" evidence="2">
    <location>
        <begin position="5"/>
        <end position="324"/>
    </location>
</feature>
<gene>
    <name evidence="3" type="ORF">JF922_10855</name>
</gene>
<proteinExistence type="predicted"/>
<dbReference type="Pfam" id="PF04909">
    <property type="entry name" value="Amidohydro_2"/>
    <property type="match status" value="1"/>
</dbReference>
<evidence type="ECO:0000259" key="2">
    <source>
        <dbReference type="Pfam" id="PF04909"/>
    </source>
</evidence>
<dbReference type="Proteomes" id="UP000612893">
    <property type="component" value="Unassembled WGS sequence"/>
</dbReference>
<evidence type="ECO:0000313" key="4">
    <source>
        <dbReference type="Proteomes" id="UP000612893"/>
    </source>
</evidence>
<dbReference type="PANTHER" id="PTHR21240">
    <property type="entry name" value="2-AMINO-3-CARBOXYLMUCONATE-6-SEMIALDEHYDE DECARBOXYLASE"/>
    <property type="match status" value="1"/>
</dbReference>
<dbReference type="Gene3D" id="3.20.20.140">
    <property type="entry name" value="Metal-dependent hydrolases"/>
    <property type="match status" value="1"/>
</dbReference>
<protein>
    <submittedName>
        <fullName evidence="3">Amidohydrolase</fullName>
    </submittedName>
</protein>
<sequence>MAAVIDVHAHAVLGELFGAAGAAGPEAGQDAEGRPWFRVGDYRLHGVDYRGTPFMDPELRLQKMDEAGIDLQVLSPNPITYFYTLDPDAGVDYCRRHNDILAGLVEHRSDRLRAFATLPMQDIPAAIDELERAVGRLGMLGPYIGTEFGTDLDAPEMDDFYRRVVELDVPLFVHPAPTGLGLRPADTRLRRQDLDLLVGMPYEETMATASLVFGGVLHRHPALDVCVSHGGGASAFLHGRLRHAARARRWAPEWLSREGGFDELFQRLWFDCVVHDPGSLDLLLTNAGRGHVVLGTNFAGWDQEPVPDLGELGALMADNARRLLRLGPAPG</sequence>
<dbReference type="InterPro" id="IPR032466">
    <property type="entry name" value="Metal_Hydrolase"/>
</dbReference>
<dbReference type="InterPro" id="IPR032465">
    <property type="entry name" value="ACMSD"/>
</dbReference>
<dbReference type="InterPro" id="IPR006680">
    <property type="entry name" value="Amidohydro-rel"/>
</dbReference>
<organism evidence="3 4">
    <name type="scientific">Candidatus Nephthysia bennettiae</name>
    <dbReference type="NCBI Taxonomy" id="3127016"/>
    <lineage>
        <taxon>Bacteria</taxon>
        <taxon>Bacillati</taxon>
        <taxon>Candidatus Dormiibacterota</taxon>
        <taxon>Candidatus Dormibacteria</taxon>
        <taxon>Candidatus Dormibacterales</taxon>
        <taxon>Candidatus Dormibacteraceae</taxon>
        <taxon>Candidatus Nephthysia</taxon>
    </lineage>
</organism>
<comment type="caution">
    <text evidence="3">The sequence shown here is derived from an EMBL/GenBank/DDBJ whole genome shotgun (WGS) entry which is preliminary data.</text>
</comment>
<dbReference type="GO" id="GO:0016787">
    <property type="term" value="F:hydrolase activity"/>
    <property type="evidence" value="ECO:0007669"/>
    <property type="project" value="InterPro"/>
</dbReference>
<accession>A0A934K275</accession>
<keyword evidence="4" id="KW-1185">Reference proteome</keyword>
<dbReference type="EMBL" id="JAEKNR010000118">
    <property type="protein sequence ID" value="MBJ7598569.1"/>
    <property type="molecule type" value="Genomic_DNA"/>
</dbReference>
<dbReference type="AlphaFoldDB" id="A0A934K275"/>
<keyword evidence="1" id="KW-0456">Lyase</keyword>
<evidence type="ECO:0000256" key="1">
    <source>
        <dbReference type="ARBA" id="ARBA00023239"/>
    </source>
</evidence>
<dbReference type="GO" id="GO:0016831">
    <property type="term" value="F:carboxy-lyase activity"/>
    <property type="evidence" value="ECO:0007669"/>
    <property type="project" value="InterPro"/>
</dbReference>
<dbReference type="GO" id="GO:0005737">
    <property type="term" value="C:cytoplasm"/>
    <property type="evidence" value="ECO:0007669"/>
    <property type="project" value="TreeGrafter"/>
</dbReference>
<evidence type="ECO:0000313" key="3">
    <source>
        <dbReference type="EMBL" id="MBJ7598569.1"/>
    </source>
</evidence>
<dbReference type="PANTHER" id="PTHR21240:SF28">
    <property type="entry name" value="ISO-OROTATE DECARBOXYLASE (EUROFUNG)"/>
    <property type="match status" value="1"/>
</dbReference>